<evidence type="ECO:0000259" key="2">
    <source>
        <dbReference type="Pfam" id="PF00248"/>
    </source>
</evidence>
<keyword evidence="4" id="KW-1185">Reference proteome</keyword>
<protein>
    <submittedName>
        <fullName evidence="3">Aldo/keto reductase</fullName>
    </submittedName>
</protein>
<dbReference type="InterPro" id="IPR023210">
    <property type="entry name" value="NADP_OxRdtase_dom"/>
</dbReference>
<sequence>MTQTTNNTRPLGDTGMELSPLGLGTWVIAGRGWQYSWGATDDTDSVAAITHAVNGGVNWIDTAPAYGLGHAEELVGRALAGLPEADRPYVFTKAGLIWADGDDPTGPPRRIMRPESVRAELEGSLRRLRVDHVDLYQVHWPDTGAAFVYGADSRVTDAATPLAEYWQVMADLKREGKVRAIGLSNHDAAQLAEAERVAHVDAIQPPFSALNRSAAGEIAWARANRTGVITYSPLQSGLLTGAFTAERAAALGSDDWRSSHPDFTTGLAANLALVEALRPIAARRAMSVAEVALAWNLAWPGVTGAIVGARTPAQIDDWIGAGARALSVADLAEIAAAIVDTGAGTGPVSSAGASA</sequence>
<dbReference type="Proteomes" id="UP001595767">
    <property type="component" value="Unassembled WGS sequence"/>
</dbReference>
<dbReference type="Gene3D" id="3.20.20.100">
    <property type="entry name" value="NADP-dependent oxidoreductase domain"/>
    <property type="match status" value="1"/>
</dbReference>
<dbReference type="CDD" id="cd19102">
    <property type="entry name" value="AKR_unchar"/>
    <property type="match status" value="1"/>
</dbReference>
<dbReference type="InterPro" id="IPR036812">
    <property type="entry name" value="NAD(P)_OxRdtase_dom_sf"/>
</dbReference>
<dbReference type="Pfam" id="PF00248">
    <property type="entry name" value="Aldo_ket_red"/>
    <property type="match status" value="1"/>
</dbReference>
<gene>
    <name evidence="3" type="ORF">ACFOW8_00135</name>
</gene>
<organism evidence="3 4">
    <name type="scientific">Nocardia rhizosphaerae</name>
    <dbReference type="NCBI Taxonomy" id="1691571"/>
    <lineage>
        <taxon>Bacteria</taxon>
        <taxon>Bacillati</taxon>
        <taxon>Actinomycetota</taxon>
        <taxon>Actinomycetes</taxon>
        <taxon>Mycobacteriales</taxon>
        <taxon>Nocardiaceae</taxon>
        <taxon>Nocardia</taxon>
    </lineage>
</organism>
<evidence type="ECO:0000256" key="1">
    <source>
        <dbReference type="ARBA" id="ARBA00023002"/>
    </source>
</evidence>
<dbReference type="InterPro" id="IPR020471">
    <property type="entry name" value="AKR"/>
</dbReference>
<proteinExistence type="predicted"/>
<dbReference type="RefSeq" id="WP_378543436.1">
    <property type="nucleotide sequence ID" value="NZ_JBHSBA010000001.1"/>
</dbReference>
<reference evidence="4" key="1">
    <citation type="journal article" date="2019" name="Int. J. Syst. Evol. Microbiol.">
        <title>The Global Catalogue of Microorganisms (GCM) 10K type strain sequencing project: providing services to taxonomists for standard genome sequencing and annotation.</title>
        <authorList>
            <consortium name="The Broad Institute Genomics Platform"/>
            <consortium name="The Broad Institute Genome Sequencing Center for Infectious Disease"/>
            <person name="Wu L."/>
            <person name="Ma J."/>
        </authorList>
    </citation>
    <scope>NUCLEOTIDE SEQUENCE [LARGE SCALE GENOMIC DNA]</scope>
    <source>
        <strain evidence="4">CGMCC 4.7204</strain>
    </source>
</reference>
<feature type="domain" description="NADP-dependent oxidoreductase" evidence="2">
    <location>
        <begin position="20"/>
        <end position="337"/>
    </location>
</feature>
<dbReference type="EMBL" id="JBHSBA010000001">
    <property type="protein sequence ID" value="MFC4123327.1"/>
    <property type="molecule type" value="Genomic_DNA"/>
</dbReference>
<evidence type="ECO:0000313" key="3">
    <source>
        <dbReference type="EMBL" id="MFC4123327.1"/>
    </source>
</evidence>
<dbReference type="PRINTS" id="PR00069">
    <property type="entry name" value="ALDKETRDTASE"/>
</dbReference>
<dbReference type="InterPro" id="IPR050523">
    <property type="entry name" value="AKR_Detox_Biosynth"/>
</dbReference>
<dbReference type="PANTHER" id="PTHR43364">
    <property type="entry name" value="NADH-SPECIFIC METHYLGLYOXAL REDUCTASE-RELATED"/>
    <property type="match status" value="1"/>
</dbReference>
<evidence type="ECO:0000313" key="4">
    <source>
        <dbReference type="Proteomes" id="UP001595767"/>
    </source>
</evidence>
<accession>A0ABV8KZ18</accession>
<comment type="caution">
    <text evidence="3">The sequence shown here is derived from an EMBL/GenBank/DDBJ whole genome shotgun (WGS) entry which is preliminary data.</text>
</comment>
<name>A0ABV8KZ18_9NOCA</name>
<dbReference type="SUPFAM" id="SSF51430">
    <property type="entry name" value="NAD(P)-linked oxidoreductase"/>
    <property type="match status" value="1"/>
</dbReference>
<keyword evidence="1" id="KW-0560">Oxidoreductase</keyword>
<dbReference type="PANTHER" id="PTHR43364:SF4">
    <property type="entry name" value="NAD(P)-LINKED OXIDOREDUCTASE SUPERFAMILY PROTEIN"/>
    <property type="match status" value="1"/>
</dbReference>